<sequence length="151" mass="16067">MAISFGSRLGKSAASLALLMAVAITRVPARRRLLAAIADDGQLARVPAVYTAVLAEQPTGETATLPDNDRLLEIAASSGVHVTSAIREAVDTGRWDDWVQHANDAAIGRPIGDTGVTLRYVPTVLVNGRQLEIREDGTDLQRLLAAIDSTR</sequence>
<dbReference type="OrthoDB" id="117402at2"/>
<accession>A0A387BSH3</accession>
<evidence type="ECO:0008006" key="3">
    <source>
        <dbReference type="Google" id="ProtNLM"/>
    </source>
</evidence>
<dbReference type="Proteomes" id="UP000275069">
    <property type="component" value="Chromosome"/>
</dbReference>
<keyword evidence="2" id="KW-1185">Reference proteome</keyword>
<gene>
    <name evidence="1" type="ORF">D7I44_11020</name>
</gene>
<dbReference type="Gene3D" id="3.40.30.10">
    <property type="entry name" value="Glutaredoxin"/>
    <property type="match status" value="1"/>
</dbReference>
<dbReference type="KEGG" id="gry:D7I44_11020"/>
<dbReference type="RefSeq" id="WP_120789540.1">
    <property type="nucleotide sequence ID" value="NZ_CP032624.1"/>
</dbReference>
<proteinExistence type="predicted"/>
<name>A0A387BSH3_9MICO</name>
<evidence type="ECO:0000313" key="1">
    <source>
        <dbReference type="EMBL" id="AYG04010.1"/>
    </source>
</evidence>
<reference evidence="1 2" key="1">
    <citation type="submission" date="2018-09" db="EMBL/GenBank/DDBJ databases">
        <title>Genome sequencing of strain 2DFW10M-5.</title>
        <authorList>
            <person name="Heo J."/>
            <person name="Kim S.-J."/>
            <person name="Kwon S.-W."/>
        </authorList>
    </citation>
    <scope>NUCLEOTIDE SEQUENCE [LARGE SCALE GENOMIC DNA]</scope>
    <source>
        <strain evidence="1 2">2DFW10M-5</strain>
    </source>
</reference>
<protein>
    <recommendedName>
        <fullName evidence="3">Thioredoxin-like fold domain-containing protein</fullName>
    </recommendedName>
</protein>
<evidence type="ECO:0000313" key="2">
    <source>
        <dbReference type="Proteomes" id="UP000275069"/>
    </source>
</evidence>
<dbReference type="AlphaFoldDB" id="A0A387BSH3"/>
<organism evidence="1 2">
    <name type="scientific">Gryllotalpicola protaetiae</name>
    <dbReference type="NCBI Taxonomy" id="2419771"/>
    <lineage>
        <taxon>Bacteria</taxon>
        <taxon>Bacillati</taxon>
        <taxon>Actinomycetota</taxon>
        <taxon>Actinomycetes</taxon>
        <taxon>Micrococcales</taxon>
        <taxon>Microbacteriaceae</taxon>
        <taxon>Gryllotalpicola</taxon>
    </lineage>
</organism>
<dbReference type="EMBL" id="CP032624">
    <property type="protein sequence ID" value="AYG04010.1"/>
    <property type="molecule type" value="Genomic_DNA"/>
</dbReference>